<feature type="region of interest" description="Disordered" evidence="2">
    <location>
        <begin position="472"/>
        <end position="498"/>
    </location>
</feature>
<evidence type="ECO:0000256" key="1">
    <source>
        <dbReference type="SAM" id="Coils"/>
    </source>
</evidence>
<dbReference type="Proteomes" id="UP000039865">
    <property type="component" value="Unassembled WGS sequence"/>
</dbReference>
<keyword evidence="1" id="KW-0175">Coiled coil</keyword>
<feature type="compositionally biased region" description="Polar residues" evidence="2">
    <location>
        <begin position="340"/>
        <end position="357"/>
    </location>
</feature>
<evidence type="ECO:0000313" key="4">
    <source>
        <dbReference type="Proteomes" id="UP000039865"/>
    </source>
</evidence>
<dbReference type="InParanoid" id="A0A078ARW0"/>
<gene>
    <name evidence="3" type="primary">Contig492.g541</name>
    <name evidence="3" type="ORF">STYLEM_13787</name>
</gene>
<organism evidence="3 4">
    <name type="scientific">Stylonychia lemnae</name>
    <name type="common">Ciliate</name>
    <dbReference type="NCBI Taxonomy" id="5949"/>
    <lineage>
        <taxon>Eukaryota</taxon>
        <taxon>Sar</taxon>
        <taxon>Alveolata</taxon>
        <taxon>Ciliophora</taxon>
        <taxon>Intramacronucleata</taxon>
        <taxon>Spirotrichea</taxon>
        <taxon>Stichotrichia</taxon>
        <taxon>Sporadotrichida</taxon>
        <taxon>Oxytrichidae</taxon>
        <taxon>Stylonychinae</taxon>
        <taxon>Stylonychia</taxon>
    </lineage>
</organism>
<evidence type="ECO:0000256" key="2">
    <source>
        <dbReference type="SAM" id="MobiDB-lite"/>
    </source>
</evidence>
<proteinExistence type="predicted"/>
<sequence>MQRDQIAAQIDRLTKLEVSDEKLLSNIMDLKKENAFTLQKNINTIEAKTREFEQMLMIPGLIGPGEPFENMRGFLSYIYSYQQRSFKDLELKIKKVIENNIDDIDKKIDEKVLSVKQNIENQLFNHQAQKDDGKENLIDLIHNLDKRLNEQQDTTKQINDKLSRVERLALYELPVQIKQNRDDEMLIEQVKQLQSEVQRYKSEMDLSLGDMKVSQIQVTQEIKKEMNDRFKSVQKKFDDLKNNVSTNNLQSKSLLQSKNSKFRDRDQNSNLNNINTTVFSIESDVFNEQQKLSIIHMIREQLQFTGKVLVNSSNTNLDLQKNQSNEFGRKPSLLQTMKTDIGIQRSSTANRTSNQNQMEDRNSNDTIRSKVEDMPSLMNLISPTAKINSRRNIKVENESKYQVQQAFLSAFDQAQLKIKPQRMKTISFDMHQNKSGKIEITNLNPSESELKDVQVLTVPNNLDKDYQMNKTFDQNNENQDRDLESNYNDEPEMDRMNQ</sequence>
<feature type="region of interest" description="Disordered" evidence="2">
    <location>
        <begin position="340"/>
        <end position="366"/>
    </location>
</feature>
<name>A0A078ARW0_STYLE</name>
<reference evidence="3 4" key="1">
    <citation type="submission" date="2014-06" db="EMBL/GenBank/DDBJ databases">
        <authorList>
            <person name="Swart Estienne"/>
        </authorList>
    </citation>
    <scope>NUCLEOTIDE SEQUENCE [LARGE SCALE GENOMIC DNA]</scope>
    <source>
        <strain evidence="3 4">130c</strain>
    </source>
</reference>
<dbReference type="EMBL" id="CCKQ01013094">
    <property type="protein sequence ID" value="CDW84721.1"/>
    <property type="molecule type" value="Genomic_DNA"/>
</dbReference>
<keyword evidence="4" id="KW-1185">Reference proteome</keyword>
<accession>A0A078ARW0</accession>
<evidence type="ECO:0000313" key="3">
    <source>
        <dbReference type="EMBL" id="CDW84721.1"/>
    </source>
</evidence>
<protein>
    <submittedName>
        <fullName evidence="3">Uncharacterized protein</fullName>
    </submittedName>
</protein>
<feature type="coiled-coil region" evidence="1">
    <location>
        <begin position="116"/>
        <end position="243"/>
    </location>
</feature>
<dbReference type="AlphaFoldDB" id="A0A078ARW0"/>